<name>A0ABP8MDD7_9BACT</name>
<gene>
    <name evidence="3" type="ORF">GCM10023156_10160</name>
</gene>
<feature type="domain" description="Potassium channel" evidence="2">
    <location>
        <begin position="87"/>
        <end position="157"/>
    </location>
</feature>
<dbReference type="RefSeq" id="WP_345320030.1">
    <property type="nucleotide sequence ID" value="NZ_BAABGA010000012.1"/>
</dbReference>
<keyword evidence="4" id="KW-1185">Reference proteome</keyword>
<accession>A0ABP8MDD7</accession>
<evidence type="ECO:0000256" key="1">
    <source>
        <dbReference type="SAM" id="Phobius"/>
    </source>
</evidence>
<dbReference type="Proteomes" id="UP001500840">
    <property type="component" value="Unassembled WGS sequence"/>
</dbReference>
<keyword evidence="1" id="KW-0472">Membrane</keyword>
<feature type="transmembrane region" description="Helical" evidence="1">
    <location>
        <begin position="107"/>
        <end position="125"/>
    </location>
</feature>
<dbReference type="InterPro" id="IPR013099">
    <property type="entry name" value="K_chnl_dom"/>
</dbReference>
<dbReference type="EMBL" id="BAABGA010000012">
    <property type="protein sequence ID" value="GAA4447775.1"/>
    <property type="molecule type" value="Genomic_DNA"/>
</dbReference>
<evidence type="ECO:0000313" key="4">
    <source>
        <dbReference type="Proteomes" id="UP001500840"/>
    </source>
</evidence>
<keyword evidence="1" id="KW-0812">Transmembrane</keyword>
<dbReference type="Gene3D" id="1.10.287.70">
    <property type="match status" value="1"/>
</dbReference>
<sequence length="343" mass="38476">MTFWGCTIVGFLLTLLGVWETFMAVLHPRAVVGPVTTVINRGFHRVVDSSAIKHSRWVVFTGPVLITIQVLCWATLLLIGVSLIVWPQLGDGIVPSGNKPIDSSFSTAIYYAGFTITTLGTGDLVPENVAMRMLTITTAGLGFSYFTLVLAYVISIYSRLARRNQFACEIDYRTQRTGDCLVYLKPYLVGDDPSLIHQDLYTLASNMAELLESHHFYSVLHYFRFNEPRYAMSRMLRFCLEVASLLTALREAGGPNASSISEPESRLWHASRQMLDDTHEHFIAHPTSDHELDTSIAERLCEQLQSESPDARPSDPTKFIAAYTEICKEWFHDLRSLEIGSGD</sequence>
<evidence type="ECO:0000313" key="3">
    <source>
        <dbReference type="EMBL" id="GAA4447775.1"/>
    </source>
</evidence>
<protein>
    <recommendedName>
        <fullName evidence="2">Potassium channel domain-containing protein</fullName>
    </recommendedName>
</protein>
<proteinExistence type="predicted"/>
<feature type="transmembrane region" description="Helical" evidence="1">
    <location>
        <begin position="64"/>
        <end position="86"/>
    </location>
</feature>
<comment type="caution">
    <text evidence="3">The sequence shown here is derived from an EMBL/GenBank/DDBJ whole genome shotgun (WGS) entry which is preliminary data.</text>
</comment>
<evidence type="ECO:0000259" key="2">
    <source>
        <dbReference type="Pfam" id="PF07885"/>
    </source>
</evidence>
<reference evidence="4" key="1">
    <citation type="journal article" date="2019" name="Int. J. Syst. Evol. Microbiol.">
        <title>The Global Catalogue of Microorganisms (GCM) 10K type strain sequencing project: providing services to taxonomists for standard genome sequencing and annotation.</title>
        <authorList>
            <consortium name="The Broad Institute Genomics Platform"/>
            <consortium name="The Broad Institute Genome Sequencing Center for Infectious Disease"/>
            <person name="Wu L."/>
            <person name="Ma J."/>
        </authorList>
    </citation>
    <scope>NUCLEOTIDE SEQUENCE [LARGE SCALE GENOMIC DNA]</scope>
    <source>
        <strain evidence="4">JCM 17759</strain>
    </source>
</reference>
<keyword evidence="1" id="KW-1133">Transmembrane helix</keyword>
<organism evidence="3 4">
    <name type="scientific">Novipirellula rosea</name>
    <dbReference type="NCBI Taxonomy" id="1031540"/>
    <lineage>
        <taxon>Bacteria</taxon>
        <taxon>Pseudomonadati</taxon>
        <taxon>Planctomycetota</taxon>
        <taxon>Planctomycetia</taxon>
        <taxon>Pirellulales</taxon>
        <taxon>Pirellulaceae</taxon>
        <taxon>Novipirellula</taxon>
    </lineage>
</organism>
<dbReference type="Pfam" id="PF07885">
    <property type="entry name" value="Ion_trans_2"/>
    <property type="match status" value="1"/>
</dbReference>
<dbReference type="SUPFAM" id="SSF81324">
    <property type="entry name" value="Voltage-gated potassium channels"/>
    <property type="match status" value="1"/>
</dbReference>
<feature type="transmembrane region" description="Helical" evidence="1">
    <location>
        <begin position="131"/>
        <end position="154"/>
    </location>
</feature>